<dbReference type="Proteomes" id="UP001234989">
    <property type="component" value="Chromosome 8"/>
</dbReference>
<protein>
    <submittedName>
        <fullName evidence="2">Uncharacterized protein</fullName>
    </submittedName>
</protein>
<keyword evidence="3" id="KW-1185">Reference proteome</keyword>
<proteinExistence type="predicted"/>
<name>A0AAF0ZLA2_SOLVR</name>
<organism evidence="2 3">
    <name type="scientific">Solanum verrucosum</name>
    <dbReference type="NCBI Taxonomy" id="315347"/>
    <lineage>
        <taxon>Eukaryota</taxon>
        <taxon>Viridiplantae</taxon>
        <taxon>Streptophyta</taxon>
        <taxon>Embryophyta</taxon>
        <taxon>Tracheophyta</taxon>
        <taxon>Spermatophyta</taxon>
        <taxon>Magnoliopsida</taxon>
        <taxon>eudicotyledons</taxon>
        <taxon>Gunneridae</taxon>
        <taxon>Pentapetalae</taxon>
        <taxon>asterids</taxon>
        <taxon>lamiids</taxon>
        <taxon>Solanales</taxon>
        <taxon>Solanaceae</taxon>
        <taxon>Solanoideae</taxon>
        <taxon>Solaneae</taxon>
        <taxon>Solanum</taxon>
    </lineage>
</organism>
<feature type="compositionally biased region" description="Basic and acidic residues" evidence="1">
    <location>
        <begin position="7"/>
        <end position="39"/>
    </location>
</feature>
<dbReference type="AlphaFoldDB" id="A0AAF0ZLA2"/>
<evidence type="ECO:0000256" key="1">
    <source>
        <dbReference type="SAM" id="MobiDB-lite"/>
    </source>
</evidence>
<reference evidence="2" key="1">
    <citation type="submission" date="2023-08" db="EMBL/GenBank/DDBJ databases">
        <title>A de novo genome assembly of Solanum verrucosum Schlechtendal, a Mexican diploid species geographically isolated from the other diploid A-genome species in potato relatives.</title>
        <authorList>
            <person name="Hosaka K."/>
        </authorList>
    </citation>
    <scope>NUCLEOTIDE SEQUENCE</scope>
    <source>
        <tissue evidence="2">Young leaves</tissue>
    </source>
</reference>
<evidence type="ECO:0000313" key="2">
    <source>
        <dbReference type="EMBL" id="WMV41838.1"/>
    </source>
</evidence>
<gene>
    <name evidence="2" type="ORF">MTR67_035223</name>
</gene>
<evidence type="ECO:0000313" key="3">
    <source>
        <dbReference type="Proteomes" id="UP001234989"/>
    </source>
</evidence>
<dbReference type="EMBL" id="CP133619">
    <property type="protein sequence ID" value="WMV41838.1"/>
    <property type="molecule type" value="Genomic_DNA"/>
</dbReference>
<accession>A0AAF0ZLA2</accession>
<sequence>MGIKDMGSLRESIKKKKILMEKERKLEKERGHTQKERQRAQIKSFKGKYAGQQFLKEKKREQKCGSASLSDEATEVPEIKKKLSQIEETLQRQGEGRYIEAQRRLKVDEELRLDEMRACVGRDSSRLVLTKVGLISGVDVVRESHTLTTTPPASEGTLEVSLSASATIDTTIHILGDTKASAPIPEALGFTDIPYS</sequence>
<feature type="region of interest" description="Disordered" evidence="1">
    <location>
        <begin position="1"/>
        <end position="43"/>
    </location>
</feature>